<reference evidence="1" key="2">
    <citation type="submission" date="2021-04" db="EMBL/GenBank/DDBJ databases">
        <authorList>
            <person name="Gilroy R."/>
        </authorList>
    </citation>
    <scope>NUCLEOTIDE SEQUENCE</scope>
    <source>
        <strain evidence="1">CHK32-1732</strain>
    </source>
</reference>
<organism evidence="1 2">
    <name type="scientific">Candidatus Corynebacterium avicola</name>
    <dbReference type="NCBI Taxonomy" id="2838527"/>
    <lineage>
        <taxon>Bacteria</taxon>
        <taxon>Bacillati</taxon>
        <taxon>Actinomycetota</taxon>
        <taxon>Actinomycetes</taxon>
        <taxon>Mycobacteriales</taxon>
        <taxon>Corynebacteriaceae</taxon>
        <taxon>Corynebacterium</taxon>
    </lineage>
</organism>
<dbReference type="PIRSF" id="PIRSF000880">
    <property type="entry name" value="Eryth_est"/>
    <property type="match status" value="1"/>
</dbReference>
<protein>
    <submittedName>
        <fullName evidence="1">Erythromycin esterase family protein</fullName>
    </submittedName>
</protein>
<dbReference type="SUPFAM" id="SSF159501">
    <property type="entry name" value="EreA/ChaN-like"/>
    <property type="match status" value="1"/>
</dbReference>
<dbReference type="PANTHER" id="PTHR31299:SF0">
    <property type="entry name" value="ESTERASE, PUTATIVE (AFU_ORTHOLOGUE AFUA_1G05850)-RELATED"/>
    <property type="match status" value="1"/>
</dbReference>
<reference evidence="1" key="1">
    <citation type="journal article" date="2021" name="PeerJ">
        <title>Extensive microbial diversity within the chicken gut microbiome revealed by metagenomics and culture.</title>
        <authorList>
            <person name="Gilroy R."/>
            <person name="Ravi A."/>
            <person name="Getino M."/>
            <person name="Pursley I."/>
            <person name="Horton D.L."/>
            <person name="Alikhan N.F."/>
            <person name="Baker D."/>
            <person name="Gharbi K."/>
            <person name="Hall N."/>
            <person name="Watson M."/>
            <person name="Adriaenssens E.M."/>
            <person name="Foster-Nyarko E."/>
            <person name="Jarju S."/>
            <person name="Secka A."/>
            <person name="Antonio M."/>
            <person name="Oren A."/>
            <person name="Chaudhuri R.R."/>
            <person name="La Ragione R."/>
            <person name="Hildebrand F."/>
            <person name="Pallen M.J."/>
        </authorList>
    </citation>
    <scope>NUCLEOTIDE SEQUENCE</scope>
    <source>
        <strain evidence="1">CHK32-1732</strain>
    </source>
</reference>
<dbReference type="CDD" id="cd14728">
    <property type="entry name" value="Ere-like"/>
    <property type="match status" value="1"/>
</dbReference>
<dbReference type="InterPro" id="IPR052036">
    <property type="entry name" value="Hydrolase/PRTase-associated"/>
</dbReference>
<dbReference type="Proteomes" id="UP000824190">
    <property type="component" value="Unassembled WGS sequence"/>
</dbReference>
<name>A0A9D1RN02_9CORY</name>
<dbReference type="AlphaFoldDB" id="A0A9D1RN02"/>
<proteinExistence type="predicted"/>
<gene>
    <name evidence="1" type="ORF">H9870_02890</name>
</gene>
<accession>A0A9D1RN02</accession>
<sequence>MSTPQENPRTGQFSEFTRWLRENAHRLETIDPSADVGDSGSADLAPLAAMVQDARVVAVGENSHFISEFALVRHRLVRFLVEECGFTAVAFESGFSEGFAIDEWTRGGGELADLDRLAEYNIPSGTARPKEVRDILCWLREYNGHSANATTPVQFLGVDVPEAAGAVLNSLDPVITFAEEVDPALLPLLRRTRELAKIPAGRTMAHAAPRYLEMPDDQRDALTAGISRLIDYVDCVADRYIAVVSQERFDVVRWHLEAARSGDHHLRAIASAYDGTALPASATSRERFMAASVRWWLERLGPDAKIVLLAHNAHIQRTPVVYEGELQVYPMGYHLGRDLGDEYVSVGVTSSTGTTAALEPDGSAEPYGFRVDALQLEEPEDGSVEAAFTDSGADLSLAVLRGFREGENGEGSHAALPDRVRMDSDYIHTPVIEAFDAMVHVPTSTVAEDLGL</sequence>
<comment type="caution">
    <text evidence="1">The sequence shown here is derived from an EMBL/GenBank/DDBJ whole genome shotgun (WGS) entry which is preliminary data.</text>
</comment>
<evidence type="ECO:0000313" key="1">
    <source>
        <dbReference type="EMBL" id="HIW90594.1"/>
    </source>
</evidence>
<dbReference type="GO" id="GO:0046677">
    <property type="term" value="P:response to antibiotic"/>
    <property type="evidence" value="ECO:0007669"/>
    <property type="project" value="InterPro"/>
</dbReference>
<dbReference type="Gene3D" id="3.30.1870.10">
    <property type="entry name" value="EreA-like, domain 2"/>
    <property type="match status" value="1"/>
</dbReference>
<dbReference type="InterPro" id="IPR007815">
    <property type="entry name" value="Emycin_Estase"/>
</dbReference>
<dbReference type="Gene3D" id="1.20.1440.30">
    <property type="entry name" value="Biosynthetic Protein domain"/>
    <property type="match status" value="1"/>
</dbReference>
<dbReference type="InterPro" id="IPR016273">
    <property type="entry name" value="Emycin_Estase_proteobac"/>
</dbReference>
<evidence type="ECO:0000313" key="2">
    <source>
        <dbReference type="Proteomes" id="UP000824190"/>
    </source>
</evidence>
<dbReference type="Gene3D" id="3.40.1660.10">
    <property type="entry name" value="EreA-like (biosynthetic domain)"/>
    <property type="match status" value="1"/>
</dbReference>
<dbReference type="Pfam" id="PF05139">
    <property type="entry name" value="Erythro_esteras"/>
    <property type="match status" value="1"/>
</dbReference>
<dbReference type="EMBL" id="DXGC01000027">
    <property type="protein sequence ID" value="HIW90594.1"/>
    <property type="molecule type" value="Genomic_DNA"/>
</dbReference>
<dbReference type="PANTHER" id="PTHR31299">
    <property type="entry name" value="ESTERASE, PUTATIVE (AFU_ORTHOLOGUE AFUA_1G05850)-RELATED"/>
    <property type="match status" value="1"/>
</dbReference>